<dbReference type="AlphaFoldDB" id="A0A2B7YFM8"/>
<dbReference type="InterPro" id="IPR009030">
    <property type="entry name" value="Growth_fac_rcpt_cys_sf"/>
</dbReference>
<evidence type="ECO:0000313" key="3">
    <source>
        <dbReference type="EMBL" id="PGH20075.1"/>
    </source>
</evidence>
<feature type="region of interest" description="Disordered" evidence="1">
    <location>
        <begin position="243"/>
        <end position="281"/>
    </location>
</feature>
<feature type="compositionally biased region" description="Basic and acidic residues" evidence="1">
    <location>
        <begin position="252"/>
        <end position="279"/>
    </location>
</feature>
<comment type="caution">
    <text evidence="3">The sequence shown here is derived from an EMBL/GenBank/DDBJ whole genome shotgun (WGS) entry which is preliminary data.</text>
</comment>
<reference evidence="3 4" key="1">
    <citation type="submission" date="2017-10" db="EMBL/GenBank/DDBJ databases">
        <title>Comparative genomics in systemic dimorphic fungi from Ajellomycetaceae.</title>
        <authorList>
            <person name="Munoz J.F."/>
            <person name="Mcewen J.G."/>
            <person name="Clay O.K."/>
            <person name="Cuomo C.A."/>
        </authorList>
    </citation>
    <scope>NUCLEOTIDE SEQUENCE [LARGE SCALE GENOMIC DNA]</scope>
    <source>
        <strain evidence="3 4">UAMH7299</strain>
    </source>
</reference>
<keyword evidence="2" id="KW-0732">Signal</keyword>
<dbReference type="SUPFAM" id="SSF57184">
    <property type="entry name" value="Growth factor receptor domain"/>
    <property type="match status" value="1"/>
</dbReference>
<name>A0A2B7YFM8_POLH7</name>
<dbReference type="OrthoDB" id="5150738at2759"/>
<feature type="compositionally biased region" description="Basic and acidic residues" evidence="1">
    <location>
        <begin position="178"/>
        <end position="209"/>
    </location>
</feature>
<gene>
    <name evidence="3" type="ORF">AJ80_03725</name>
</gene>
<feature type="signal peptide" evidence="2">
    <location>
        <begin position="1"/>
        <end position="17"/>
    </location>
</feature>
<dbReference type="Proteomes" id="UP000224634">
    <property type="component" value="Unassembled WGS sequence"/>
</dbReference>
<proteinExistence type="predicted"/>
<dbReference type="EMBL" id="PDNA01000043">
    <property type="protein sequence ID" value="PGH20075.1"/>
    <property type="molecule type" value="Genomic_DNA"/>
</dbReference>
<evidence type="ECO:0000313" key="4">
    <source>
        <dbReference type="Proteomes" id="UP000224634"/>
    </source>
</evidence>
<evidence type="ECO:0000256" key="1">
    <source>
        <dbReference type="SAM" id="MobiDB-lite"/>
    </source>
</evidence>
<organism evidence="3 4">
    <name type="scientific">Polytolypa hystricis (strain UAMH7299)</name>
    <dbReference type="NCBI Taxonomy" id="1447883"/>
    <lineage>
        <taxon>Eukaryota</taxon>
        <taxon>Fungi</taxon>
        <taxon>Dikarya</taxon>
        <taxon>Ascomycota</taxon>
        <taxon>Pezizomycotina</taxon>
        <taxon>Eurotiomycetes</taxon>
        <taxon>Eurotiomycetidae</taxon>
        <taxon>Onygenales</taxon>
        <taxon>Onygenales incertae sedis</taxon>
        <taxon>Polytolypa</taxon>
    </lineage>
</organism>
<protein>
    <submittedName>
        <fullName evidence="3">Uncharacterized protein</fullName>
    </submittedName>
</protein>
<feature type="region of interest" description="Disordered" evidence="1">
    <location>
        <begin position="144"/>
        <end position="229"/>
    </location>
</feature>
<accession>A0A2B7YFM8</accession>
<sequence>MKLALLAVSVALCSAKAIPPSFDVNPQPRRGDALSWETFSLEGRQQKEMTFEQVKAAVAKEYNAQVPDGTLKLKWDFKPECSKCKDKQVQDEKDKAKCRDCKKGTKPNPNHTKCIRDDTGCAEDEIQTPDKQCQKCDANKVADDTGKACKDKDANSDKKGKCPDGQILDPAQGGQDANTEKPKCIGDDDKKCPEGETAETRRANRKVDNEADYEPSCAPDDDPNHKCDDKNTYDHRHAVDGKIKHTCRSTRKTQEDKQKKYKERVDSAKGKKDVNDKDKRNKARRTRAGWCWLMLASIEAPAFTTEELQDLTQDELDGMIDTWPDENILTPPDEGEIPDHKVKISPILRVSTVGESSAAGFGGIASAVIRFFAKLFGKAGKGSGGGGSSGIRSAVKELKTGGRSAASGKAIQSAKSSTKVQKMLKEPRYLDCLSTAPAIMLSHAGLPQNNKAFDGSSAEVDVDWSRKPDPKLKPLPEGTEDQRITLHFSDETDKSHSAIPLQTYHDSYIRAFRLYYEACQKPKALYDLDNKITDVNTQGGCCAFYDGGNCEADTIMFAMTNRQDGKLRGDHDNAISSFWCTFDLGCNGAPGM</sequence>
<feature type="chain" id="PRO_5012744608" evidence="2">
    <location>
        <begin position="18"/>
        <end position="592"/>
    </location>
</feature>
<keyword evidence="4" id="KW-1185">Reference proteome</keyword>
<evidence type="ECO:0000256" key="2">
    <source>
        <dbReference type="SAM" id="SignalP"/>
    </source>
</evidence>
<feature type="compositionally biased region" description="Basic and acidic residues" evidence="1">
    <location>
        <begin position="144"/>
        <end position="162"/>
    </location>
</feature>